<evidence type="ECO:0000256" key="4">
    <source>
        <dbReference type="ARBA" id="ARBA00022840"/>
    </source>
</evidence>
<dbReference type="FunFam" id="3.30.450.20:FF:000060">
    <property type="entry name" value="Sensor protein FixL"/>
    <property type="match status" value="1"/>
</dbReference>
<dbReference type="CDD" id="cd01949">
    <property type="entry name" value="GGDEF"/>
    <property type="match status" value="1"/>
</dbReference>
<dbReference type="SUPFAM" id="SSF55073">
    <property type="entry name" value="Nucleotide cyclase"/>
    <property type="match status" value="1"/>
</dbReference>
<dbReference type="SMART" id="SM00052">
    <property type="entry name" value="EAL"/>
    <property type="match status" value="1"/>
</dbReference>
<dbReference type="Pfam" id="PF00989">
    <property type="entry name" value="PAS"/>
    <property type="match status" value="2"/>
</dbReference>
<dbReference type="CDD" id="cd01948">
    <property type="entry name" value="EAL"/>
    <property type="match status" value="1"/>
</dbReference>
<dbReference type="SMART" id="SM00267">
    <property type="entry name" value="GGDEF"/>
    <property type="match status" value="1"/>
</dbReference>
<evidence type="ECO:0000259" key="8">
    <source>
        <dbReference type="PROSITE" id="PS50883"/>
    </source>
</evidence>
<protein>
    <recommendedName>
        <fullName evidence="6">Sensor protein FixL</fullName>
    </recommendedName>
</protein>
<dbReference type="Gene3D" id="3.20.20.450">
    <property type="entry name" value="EAL domain"/>
    <property type="match status" value="1"/>
</dbReference>
<feature type="domain" description="GGDEF" evidence="9">
    <location>
        <begin position="308"/>
        <end position="441"/>
    </location>
</feature>
<dbReference type="NCBIfam" id="TIGR00254">
    <property type="entry name" value="GGDEF"/>
    <property type="match status" value="1"/>
</dbReference>
<dbReference type="InterPro" id="IPR043128">
    <property type="entry name" value="Rev_trsase/Diguanyl_cyclase"/>
</dbReference>
<dbReference type="GO" id="GO:0005524">
    <property type="term" value="F:ATP binding"/>
    <property type="evidence" value="ECO:0007669"/>
    <property type="project" value="UniProtKB-KW"/>
</dbReference>
<dbReference type="Gene3D" id="3.30.70.270">
    <property type="match status" value="1"/>
</dbReference>
<evidence type="ECO:0000256" key="6">
    <source>
        <dbReference type="ARBA" id="ARBA00070616"/>
    </source>
</evidence>
<evidence type="ECO:0000256" key="2">
    <source>
        <dbReference type="ARBA" id="ARBA00022741"/>
    </source>
</evidence>
<keyword evidence="1" id="KW-0808">Transferase</keyword>
<dbReference type="RefSeq" id="WP_090212071.1">
    <property type="nucleotide sequence ID" value="NZ_LT629780.1"/>
</dbReference>
<dbReference type="InterPro" id="IPR052155">
    <property type="entry name" value="Biofilm_reg_signaling"/>
</dbReference>
<keyword evidence="11" id="KW-1185">Reference proteome</keyword>
<proteinExistence type="predicted"/>
<keyword evidence="4" id="KW-0067">ATP-binding</keyword>
<dbReference type="EMBL" id="LT629780">
    <property type="protein sequence ID" value="SDT95237.1"/>
    <property type="molecule type" value="Genomic_DNA"/>
</dbReference>
<evidence type="ECO:0000313" key="10">
    <source>
        <dbReference type="EMBL" id="SDT95237.1"/>
    </source>
</evidence>
<accession>A0A1H2EJE8</accession>
<evidence type="ECO:0000256" key="3">
    <source>
        <dbReference type="ARBA" id="ARBA00022777"/>
    </source>
</evidence>
<reference evidence="11" key="1">
    <citation type="submission" date="2016-10" db="EMBL/GenBank/DDBJ databases">
        <authorList>
            <person name="Varghese N."/>
            <person name="Submissions S."/>
        </authorList>
    </citation>
    <scope>NUCLEOTIDE SEQUENCE [LARGE SCALE GENOMIC DNA]</scope>
    <source>
        <strain evidence="11">CCTCC 2012022</strain>
    </source>
</reference>
<dbReference type="Proteomes" id="UP000243063">
    <property type="component" value="Chromosome I"/>
</dbReference>
<dbReference type="SMART" id="SM00091">
    <property type="entry name" value="PAS"/>
    <property type="match status" value="2"/>
</dbReference>
<dbReference type="Pfam" id="PF00990">
    <property type="entry name" value="GGDEF"/>
    <property type="match status" value="1"/>
</dbReference>
<dbReference type="AlphaFoldDB" id="A0A1H2EJE8"/>
<dbReference type="Gene3D" id="3.30.450.20">
    <property type="entry name" value="PAS domain"/>
    <property type="match status" value="2"/>
</dbReference>
<dbReference type="GO" id="GO:0006355">
    <property type="term" value="P:regulation of DNA-templated transcription"/>
    <property type="evidence" value="ECO:0007669"/>
    <property type="project" value="InterPro"/>
</dbReference>
<comment type="function">
    <text evidence="5">Putative oxygen sensor; modulates the activity of FixJ, a transcriptional activator of nitrogen fixation fixK gene. FixL probably acts as a kinase that phosphorylates FixJ.</text>
</comment>
<dbReference type="PROSITE" id="PS50883">
    <property type="entry name" value="EAL"/>
    <property type="match status" value="1"/>
</dbReference>
<gene>
    <name evidence="10" type="ORF">SAMN05216580_0647</name>
</gene>
<dbReference type="CDD" id="cd00130">
    <property type="entry name" value="PAS"/>
    <property type="match status" value="2"/>
</dbReference>
<feature type="domain" description="PAS" evidence="7">
    <location>
        <begin position="29"/>
        <end position="91"/>
    </location>
</feature>
<sequence>MYSDELGCKELDGLTRAQLQSRVSVQDALLAAAVDGIVAIDARGHVRLFNRAAEVLFGYAAAEVLGNNISMLMPQPHAALHDSYLQAYAGGGKAGIVGIGRDVEGRRKNGEVFPMHLSVGVAETEEGRLFVGICHDLTSYKQALLNLHHAEKRYRDIVESQTELIMRVDAQLRLTFCNPAMVLFLGESAEAMLGKSLLEFIHPDDRVIVKRQFEALFSEGLHQQLQIRMRCGGSERWIDWRVRALGTPLQLKEGWEFQGLGLDITEHVQAREQAEYLATHDPLTGLHNRASFVEGLRLLLSNRRHEGRRSALLHINLDRFKLANEALGQLAGDQILKMSAGRIRASLSRHDLLARLGADQFAVLVDDIGSAKQAAALAQRILARLSEPYATAAGPFNLTASLGVCLCPDDGRNHEQLLRKAEAAMHEAKAKGRNELVFFSEQLQEQLRSALELELGIRQALAGDAFELYFQPKYRLDDGRLQGMEVLLRWFHPEWGAVSPARFIPFAEKHGLARGIGDWVLRQTCAQIRLWQAQGLTVPRLAVNLSAQHFECRDLHGQLRAILAEYGVRPAQLELEITEGTALGNTGAHLALLRQLRAEGFGLAIDDFGTGYSSLSYLTRLPATSLKIDRAFVSRIKADTRHDPVVEAVIVLGHSLGMEVVAEGVENAAQAEFLRSKGCDLVQGFHFSRPLNVAACTALLVEQAPR</sequence>
<dbReference type="PANTHER" id="PTHR44757:SF2">
    <property type="entry name" value="BIOFILM ARCHITECTURE MAINTENANCE PROTEIN MBAA"/>
    <property type="match status" value="1"/>
</dbReference>
<dbReference type="InterPro" id="IPR029787">
    <property type="entry name" value="Nucleotide_cyclase"/>
</dbReference>
<evidence type="ECO:0000259" key="7">
    <source>
        <dbReference type="PROSITE" id="PS50112"/>
    </source>
</evidence>
<dbReference type="PANTHER" id="PTHR44757">
    <property type="entry name" value="DIGUANYLATE CYCLASE DGCP"/>
    <property type="match status" value="1"/>
</dbReference>
<dbReference type="NCBIfam" id="TIGR00229">
    <property type="entry name" value="sensory_box"/>
    <property type="match status" value="2"/>
</dbReference>
<evidence type="ECO:0000259" key="9">
    <source>
        <dbReference type="PROSITE" id="PS50887"/>
    </source>
</evidence>
<keyword evidence="2" id="KW-0547">Nucleotide-binding</keyword>
<dbReference type="InterPro" id="IPR000014">
    <property type="entry name" value="PAS"/>
</dbReference>
<dbReference type="SUPFAM" id="SSF141868">
    <property type="entry name" value="EAL domain-like"/>
    <property type="match status" value="1"/>
</dbReference>
<dbReference type="PROSITE" id="PS50887">
    <property type="entry name" value="GGDEF"/>
    <property type="match status" value="1"/>
</dbReference>
<evidence type="ECO:0000256" key="5">
    <source>
        <dbReference type="ARBA" id="ARBA00059827"/>
    </source>
</evidence>
<name>A0A1H2EJE8_9GAMM</name>
<dbReference type="InterPro" id="IPR001633">
    <property type="entry name" value="EAL_dom"/>
</dbReference>
<dbReference type="InterPro" id="IPR035919">
    <property type="entry name" value="EAL_sf"/>
</dbReference>
<organism evidence="10 11">
    <name type="scientific">Geopseudomonas guangdongensis</name>
    <dbReference type="NCBI Taxonomy" id="1245526"/>
    <lineage>
        <taxon>Bacteria</taxon>
        <taxon>Pseudomonadati</taxon>
        <taxon>Pseudomonadota</taxon>
        <taxon>Gammaproteobacteria</taxon>
        <taxon>Pseudomonadales</taxon>
        <taxon>Pseudomonadaceae</taxon>
        <taxon>Geopseudomonas</taxon>
    </lineage>
</organism>
<dbReference type="InterPro" id="IPR035965">
    <property type="entry name" value="PAS-like_dom_sf"/>
</dbReference>
<evidence type="ECO:0000256" key="1">
    <source>
        <dbReference type="ARBA" id="ARBA00022679"/>
    </source>
</evidence>
<feature type="domain" description="EAL" evidence="8">
    <location>
        <begin position="450"/>
        <end position="704"/>
    </location>
</feature>
<dbReference type="Pfam" id="PF00563">
    <property type="entry name" value="EAL"/>
    <property type="match status" value="1"/>
</dbReference>
<dbReference type="InterPro" id="IPR000160">
    <property type="entry name" value="GGDEF_dom"/>
</dbReference>
<dbReference type="GO" id="GO:0016301">
    <property type="term" value="F:kinase activity"/>
    <property type="evidence" value="ECO:0007669"/>
    <property type="project" value="UniProtKB-KW"/>
</dbReference>
<keyword evidence="3" id="KW-0418">Kinase</keyword>
<feature type="domain" description="PAS" evidence="7">
    <location>
        <begin position="150"/>
        <end position="220"/>
    </location>
</feature>
<dbReference type="OrthoDB" id="9804951at2"/>
<dbReference type="STRING" id="1245526.SAMN05216580_0647"/>
<dbReference type="SUPFAM" id="SSF55785">
    <property type="entry name" value="PYP-like sensor domain (PAS domain)"/>
    <property type="match status" value="2"/>
</dbReference>
<dbReference type="PROSITE" id="PS50112">
    <property type="entry name" value="PAS"/>
    <property type="match status" value="2"/>
</dbReference>
<dbReference type="InterPro" id="IPR013767">
    <property type="entry name" value="PAS_fold"/>
</dbReference>
<evidence type="ECO:0000313" key="11">
    <source>
        <dbReference type="Proteomes" id="UP000243063"/>
    </source>
</evidence>